<evidence type="ECO:0000256" key="1">
    <source>
        <dbReference type="SAM" id="MobiDB-lite"/>
    </source>
</evidence>
<reference evidence="2 3" key="1">
    <citation type="submission" date="2018-06" db="EMBL/GenBank/DDBJ databases">
        <title>A transcriptomic atlas of mushroom development highlights an independent origin of complex multicellularity.</title>
        <authorList>
            <consortium name="DOE Joint Genome Institute"/>
            <person name="Krizsan K."/>
            <person name="Almasi E."/>
            <person name="Merenyi Z."/>
            <person name="Sahu N."/>
            <person name="Viragh M."/>
            <person name="Koszo T."/>
            <person name="Mondo S."/>
            <person name="Kiss B."/>
            <person name="Balint B."/>
            <person name="Kues U."/>
            <person name="Barry K."/>
            <person name="Hegedus J.C."/>
            <person name="Henrissat B."/>
            <person name="Johnson J."/>
            <person name="Lipzen A."/>
            <person name="Ohm R."/>
            <person name="Nagy I."/>
            <person name="Pangilinan J."/>
            <person name="Yan J."/>
            <person name="Xiong Y."/>
            <person name="Grigoriev I.V."/>
            <person name="Hibbett D.S."/>
            <person name="Nagy L.G."/>
        </authorList>
    </citation>
    <scope>NUCLEOTIDE SEQUENCE [LARGE SCALE GENOMIC DNA]</scope>
    <source>
        <strain evidence="2 3">SZMC22713</strain>
    </source>
</reference>
<dbReference type="VEuPathDB" id="FungiDB:BD410DRAFT_804312"/>
<accession>A0A4Y7Q181</accession>
<feature type="region of interest" description="Disordered" evidence="1">
    <location>
        <begin position="20"/>
        <end position="40"/>
    </location>
</feature>
<organism evidence="2 3">
    <name type="scientific">Rickenella mellea</name>
    <dbReference type="NCBI Taxonomy" id="50990"/>
    <lineage>
        <taxon>Eukaryota</taxon>
        <taxon>Fungi</taxon>
        <taxon>Dikarya</taxon>
        <taxon>Basidiomycota</taxon>
        <taxon>Agaricomycotina</taxon>
        <taxon>Agaricomycetes</taxon>
        <taxon>Hymenochaetales</taxon>
        <taxon>Rickenellaceae</taxon>
        <taxon>Rickenella</taxon>
    </lineage>
</organism>
<gene>
    <name evidence="2" type="ORF">BD410DRAFT_804312</name>
</gene>
<evidence type="ECO:0008006" key="4">
    <source>
        <dbReference type="Google" id="ProtNLM"/>
    </source>
</evidence>
<sequence>MSTTINPVLDVRTWVTAVSTPRTGDSTTSRLTRDKVGSGGTSDNICRNAGTQSFESVLKKGYCGVSEATNGCFQETLTNGMWLQVILSYNNTCCMKFCGMALEMGLNYGVQRSSIRLKANALGTYQRISEENREDVKPLWYCESMAVCIAAVVRPSLSTARLTGSHSSKWRRGKINVFEECAACRPTTRCHQRTPVQTELLLQFTMPLANGIYKIKNVRTENYVALHSARNDLVASDHVNRKGEDWEVTFRYNDRYFIQNCQFKTYAGSYHRPHRPTEFIRTTDVVKYWCFEDDQPNSQVVLRGESPGNTYYLWKFEGIGATEELPLDVQMPLVTKQSQLLNETLDWDDMTRFLSEKLPRVPEATFMPEHACLAGTRTGLLKTINEWTTASDSIYWLTGPAGADRGFMTFGTTRSCETCDGSVRGSKRIEVEKIFEALNERLSRLAKDERGN</sequence>
<proteinExistence type="predicted"/>
<keyword evidence="3" id="KW-1185">Reference proteome</keyword>
<dbReference type="AlphaFoldDB" id="A0A4Y7Q181"/>
<dbReference type="Proteomes" id="UP000294933">
    <property type="component" value="Unassembled WGS sequence"/>
</dbReference>
<name>A0A4Y7Q181_9AGAM</name>
<protein>
    <recommendedName>
        <fullName evidence="4">Ricin B lectin domain-containing protein</fullName>
    </recommendedName>
</protein>
<evidence type="ECO:0000313" key="2">
    <source>
        <dbReference type="EMBL" id="TDL21397.1"/>
    </source>
</evidence>
<dbReference type="EMBL" id="ML170181">
    <property type="protein sequence ID" value="TDL21397.1"/>
    <property type="molecule type" value="Genomic_DNA"/>
</dbReference>
<feature type="compositionally biased region" description="Polar residues" evidence="1">
    <location>
        <begin position="20"/>
        <end position="30"/>
    </location>
</feature>
<evidence type="ECO:0000313" key="3">
    <source>
        <dbReference type="Proteomes" id="UP000294933"/>
    </source>
</evidence>